<gene>
    <name evidence="1" type="ORF">NQ176_g10011</name>
</gene>
<dbReference type="Proteomes" id="UP001143910">
    <property type="component" value="Unassembled WGS sequence"/>
</dbReference>
<proteinExistence type="predicted"/>
<accession>A0ACC1MJL7</accession>
<dbReference type="EMBL" id="JANJQO010002531">
    <property type="protein sequence ID" value="KAJ2966728.1"/>
    <property type="molecule type" value="Genomic_DNA"/>
</dbReference>
<keyword evidence="2" id="KW-1185">Reference proteome</keyword>
<protein>
    <submittedName>
        <fullName evidence="1">Uncharacterized protein</fullName>
    </submittedName>
</protein>
<evidence type="ECO:0000313" key="1">
    <source>
        <dbReference type="EMBL" id="KAJ2966728.1"/>
    </source>
</evidence>
<organism evidence="1 2">
    <name type="scientific">Zarea fungicola</name>
    <dbReference type="NCBI Taxonomy" id="93591"/>
    <lineage>
        <taxon>Eukaryota</taxon>
        <taxon>Fungi</taxon>
        <taxon>Dikarya</taxon>
        <taxon>Ascomycota</taxon>
        <taxon>Pezizomycotina</taxon>
        <taxon>Sordariomycetes</taxon>
        <taxon>Hypocreomycetidae</taxon>
        <taxon>Hypocreales</taxon>
        <taxon>Cordycipitaceae</taxon>
        <taxon>Zarea</taxon>
    </lineage>
</organism>
<name>A0ACC1MJL7_9HYPO</name>
<evidence type="ECO:0000313" key="2">
    <source>
        <dbReference type="Proteomes" id="UP001143910"/>
    </source>
</evidence>
<reference evidence="1" key="1">
    <citation type="submission" date="2022-08" db="EMBL/GenBank/DDBJ databases">
        <title>Genome Sequence of Lecanicillium fungicola.</title>
        <authorList>
            <person name="Buettner E."/>
        </authorList>
    </citation>
    <scope>NUCLEOTIDE SEQUENCE</scope>
    <source>
        <strain evidence="1">Babe33</strain>
    </source>
</reference>
<sequence length="838" mass="94772">MQELERDKNGMVSHIRQLEKLLLQNGVQVKPWQEESEAPESPTNEPPQVTEWAQVGSLWVKNYTQKSSYSPRFPRSKVESRSESRGTAAGRTVAPLNSMRGTKFTVLGSTVDTSSFPVPDVDEPEDPTDATPLYNKSCYAFYQTTSNVSRPVEVELPPREEAFKYSHWYFMTVSVFVPVVHQPTFMTLLEKVYDDPEFQPTAAQLVQVHMVISTMLFQYAVRNWQQADQRYHLNDLSNRHFHFALSKWNQLLLSRELEAVQALALIASHVRQFPKVGCGAIVIHAVLQRAIEFNLHRNLLKDGEKTNLTNEMRKRIWWSILMAAISLTGRRGYPVPIAVEEMDAEFPEPVADELLTDQGIDTSRTVPCPFEAAIAGFKITPIFMEIFSNIHSVRGDPSNYVTIVTALEEQVKQWESELPDSLRLSDDATQDIQMAPLFMRTFVLECRLSMRHPGLAMTTDKKMMTDNTRICADIGREFLHVSQKLQKIKCLDTTWFTVSFSFACIFCMLVAQWEKRFDTTEEEFTTLQQEMASWMSILEDTGAILDTRNSITEEIRRIMERTLAWIRHDMDHKEGDKKKSTKSTSGKGTSLPKSQPRGRKRAESLPRKQAQKQSSQKIDEKPRALSHAVSAAQTQPQPQSTAQAQLQAQPQQVAQAPVPEMMVPDPADTPNKGYYSDQPMAAQQAYQSMAYDTTHHQNMDQTGYQTEASMLYNNPTNNTIPMTEPTPNNPLVVFASQATQHMPPHSEAEYMWHARGNTWQDWTTAVADTNDRYSANALLTLGGGAMQHQSNPHIDSSFIVTNGHSLGQPGGGIHHPSQSGQQWPMMIFDHNNNSATSG</sequence>
<comment type="caution">
    <text evidence="1">The sequence shown here is derived from an EMBL/GenBank/DDBJ whole genome shotgun (WGS) entry which is preliminary data.</text>
</comment>